<evidence type="ECO:0000313" key="3">
    <source>
        <dbReference type="Proteomes" id="UP000429785"/>
    </source>
</evidence>
<reference evidence="2 3" key="1">
    <citation type="submission" date="2019-10" db="EMBL/GenBank/DDBJ databases">
        <title>Muricauda olearia CL-SS4 JCM15563 genome.</title>
        <authorList>
            <person name="Liu L."/>
        </authorList>
    </citation>
    <scope>NUCLEOTIDE SEQUENCE [LARGE SCALE GENOMIC DNA]</scope>
    <source>
        <strain evidence="2 3">CL-SS4</strain>
    </source>
</reference>
<dbReference type="OrthoDB" id="673018at2"/>
<proteinExistence type="predicted"/>
<evidence type="ECO:0000313" key="2">
    <source>
        <dbReference type="EMBL" id="KAB7531172.1"/>
    </source>
</evidence>
<dbReference type="Proteomes" id="UP000429785">
    <property type="component" value="Unassembled WGS sequence"/>
</dbReference>
<protein>
    <submittedName>
        <fullName evidence="2">Uncharacterized protein</fullName>
    </submittedName>
</protein>
<sequence>MTLALQIVMASVLFCAFIGVVLATSKKKAVTMIVLFATGLFVTAASVYAYMEYAAYQKRVERYNLHEKSIVEIVENNSSPENKYAGFKYFQDYRNALSGYEVFLLEIGLNGRDQFSYQNTIRDEIMRHMENEEYSENYWNTIFTIAFDYDVNTKTYQRSNYSALYVVPAVYEHPDLDEDYGDLGDAGNYSFFERACQLLYISQKAKTVDRSAENITDLWKQNKAYVFTFFSKSKYDELCKRMVDDLIEIHDTITSTLNYEEFYRMYDVSDEVFLDFPSLEYTSSFEYSWPFSFWDRRFGENNASEVYAILKEIQDHYKD</sequence>
<organism evidence="2 3">
    <name type="scientific">Flagellimonas olearia</name>
    <dbReference type="NCBI Taxonomy" id="552546"/>
    <lineage>
        <taxon>Bacteria</taxon>
        <taxon>Pseudomonadati</taxon>
        <taxon>Bacteroidota</taxon>
        <taxon>Flavobacteriia</taxon>
        <taxon>Flavobacteriales</taxon>
        <taxon>Flavobacteriaceae</taxon>
        <taxon>Flagellimonas</taxon>
    </lineage>
</organism>
<comment type="caution">
    <text evidence="2">The sequence shown here is derived from an EMBL/GenBank/DDBJ whole genome shotgun (WGS) entry which is preliminary data.</text>
</comment>
<keyword evidence="1" id="KW-0812">Transmembrane</keyword>
<dbReference type="AlphaFoldDB" id="A0A6I1E3H5"/>
<feature type="transmembrane region" description="Helical" evidence="1">
    <location>
        <begin position="33"/>
        <end position="51"/>
    </location>
</feature>
<gene>
    <name evidence="2" type="ORF">F8C76_06665</name>
</gene>
<dbReference type="EMBL" id="WELG01000001">
    <property type="protein sequence ID" value="KAB7531172.1"/>
    <property type="molecule type" value="Genomic_DNA"/>
</dbReference>
<keyword evidence="1" id="KW-1133">Transmembrane helix</keyword>
<name>A0A6I1E3H5_9FLAO</name>
<accession>A0A6I1E3H5</accession>
<evidence type="ECO:0000256" key="1">
    <source>
        <dbReference type="SAM" id="Phobius"/>
    </source>
</evidence>
<dbReference type="RefSeq" id="WP_152131004.1">
    <property type="nucleotide sequence ID" value="NZ_WELG01000001.1"/>
</dbReference>
<keyword evidence="1" id="KW-0472">Membrane</keyword>